<dbReference type="GO" id="GO:0004029">
    <property type="term" value="F:aldehyde dehydrogenase (NAD+) activity"/>
    <property type="evidence" value="ECO:0007669"/>
    <property type="project" value="TreeGrafter"/>
</dbReference>
<dbReference type="KEGG" id="samb:SAM23877_3259"/>
<name>A0A0K2ATR3_STRA7</name>
<evidence type="ECO:0000313" key="2">
    <source>
        <dbReference type="EMBL" id="AKZ56306.1"/>
    </source>
</evidence>
<reference evidence="3" key="1">
    <citation type="journal article" date="2015" name="J. Biotechnol.">
        <title>Complete genome sequence of Streptomyces ambofaciens ATCC 23877, the spiramycin producer.</title>
        <authorList>
            <person name="Thibessard A."/>
            <person name="Haas D."/>
            <person name="Gerbaud C."/>
            <person name="Aigle B."/>
            <person name="Lautru S."/>
            <person name="Pernodet J.L."/>
            <person name="Leblond P."/>
        </authorList>
    </citation>
    <scope>NUCLEOTIDE SEQUENCE [LARGE SCALE GENOMIC DNA]</scope>
    <source>
        <strain evidence="3">ATCC 23877 / 3486 / DSM 40053 / JCM 4204 / NBRC 12836 / NRRL B-2516</strain>
    </source>
</reference>
<dbReference type="Pfam" id="PF01370">
    <property type="entry name" value="Epimerase"/>
    <property type="match status" value="1"/>
</dbReference>
<dbReference type="InterPro" id="IPR051783">
    <property type="entry name" value="NAD(P)-dependent_oxidoreduct"/>
</dbReference>
<accession>A0A0K2ATR3</accession>
<organism evidence="2 3">
    <name type="scientific">Streptomyces ambofaciens (strain ATCC 23877 / 3486 / DSM 40053 / JCM 4204 / NBRC 12836 / NRRL B-2516)</name>
    <dbReference type="NCBI Taxonomy" id="278992"/>
    <lineage>
        <taxon>Bacteria</taxon>
        <taxon>Bacillati</taxon>
        <taxon>Actinomycetota</taxon>
        <taxon>Actinomycetes</taxon>
        <taxon>Kitasatosporales</taxon>
        <taxon>Streptomycetaceae</taxon>
        <taxon>Streptomyces</taxon>
    </lineage>
</organism>
<dbReference type="InterPro" id="IPR036291">
    <property type="entry name" value="NAD(P)-bd_dom_sf"/>
</dbReference>
<dbReference type="SUPFAM" id="SSF51735">
    <property type="entry name" value="NAD(P)-binding Rossmann-fold domains"/>
    <property type="match status" value="1"/>
</dbReference>
<feature type="domain" description="NAD-dependent epimerase/dehydratase" evidence="1">
    <location>
        <begin position="5"/>
        <end position="207"/>
    </location>
</feature>
<dbReference type="RefSeq" id="WP_053132659.1">
    <property type="nucleotide sequence ID" value="NZ_CP012382.1"/>
</dbReference>
<dbReference type="Gene3D" id="3.40.50.720">
    <property type="entry name" value="NAD(P)-binding Rossmann-like Domain"/>
    <property type="match status" value="1"/>
</dbReference>
<sequence length="312" mass="33154">MSTLVITGAGGFIGGHVVREAERLGVTLRLTAHDARVRADGPRTTVVRADLTDPGTLRGLCDGADAVLHCASLIGGPEERCEAVNARGTAALVDEARRAGVGRIVQLSTAAVYGRGTFRRARPQDLRRAPGSATSRTRAAGEDAVLAAGGTVVRPHMVYGRGDTRVVPALARLLRVLPGTVAGWQAQVSVIAAEDLARALVGVALAPAGHLTAPVYHACHPRPVPWHTVLRTVAAVADVPWPERDLTLDQAYEALRARGGSRHDLDLLISDHWFDADPLWTDLDTSPGPAFEEGFARHEDWYRRSLAPADGA</sequence>
<dbReference type="AlphaFoldDB" id="A0A0K2ATR3"/>
<evidence type="ECO:0000259" key="1">
    <source>
        <dbReference type="Pfam" id="PF01370"/>
    </source>
</evidence>
<evidence type="ECO:0000313" key="3">
    <source>
        <dbReference type="Proteomes" id="UP000061018"/>
    </source>
</evidence>
<gene>
    <name evidence="2" type="ORF">SAM23877_3259</name>
</gene>
<dbReference type="EMBL" id="CP012382">
    <property type="protein sequence ID" value="AKZ56306.1"/>
    <property type="molecule type" value="Genomic_DNA"/>
</dbReference>
<dbReference type="PANTHER" id="PTHR48079">
    <property type="entry name" value="PROTEIN YEEZ"/>
    <property type="match status" value="1"/>
</dbReference>
<protein>
    <submittedName>
        <fullName evidence="2">JadW2</fullName>
    </submittedName>
</protein>
<dbReference type="Proteomes" id="UP000061018">
    <property type="component" value="Chromosome"/>
</dbReference>
<dbReference type="GO" id="GO:0005737">
    <property type="term" value="C:cytoplasm"/>
    <property type="evidence" value="ECO:0007669"/>
    <property type="project" value="TreeGrafter"/>
</dbReference>
<dbReference type="PANTHER" id="PTHR48079:SF6">
    <property type="entry name" value="NAD(P)-BINDING DOMAIN-CONTAINING PROTEIN-RELATED"/>
    <property type="match status" value="1"/>
</dbReference>
<dbReference type="InterPro" id="IPR001509">
    <property type="entry name" value="Epimerase_deHydtase"/>
</dbReference>
<dbReference type="STRING" id="1889.SAM40697_2973"/>
<proteinExistence type="predicted"/>